<name>A0A9Q8QE27_9HYPO</name>
<proteinExistence type="inferred from homology"/>
<dbReference type="OrthoDB" id="10267969at2759"/>
<evidence type="ECO:0000256" key="3">
    <source>
        <dbReference type="ARBA" id="ARBA00022692"/>
    </source>
</evidence>
<keyword evidence="8" id="KW-1185">Reference proteome</keyword>
<dbReference type="GO" id="GO:0005778">
    <property type="term" value="C:peroxisomal membrane"/>
    <property type="evidence" value="ECO:0007669"/>
    <property type="project" value="TreeGrafter"/>
</dbReference>
<comment type="subcellular location">
    <subcellularLocation>
        <location evidence="1">Membrane</location>
        <topology evidence="1">Multi-pass membrane protein</topology>
    </subcellularLocation>
</comment>
<keyword evidence="4 6" id="KW-1133">Transmembrane helix</keyword>
<evidence type="ECO:0000256" key="2">
    <source>
        <dbReference type="ARBA" id="ARBA00006824"/>
    </source>
</evidence>
<dbReference type="InterPro" id="IPR007248">
    <property type="entry name" value="Mpv17_PMP22"/>
</dbReference>
<dbReference type="AlphaFoldDB" id="A0A9Q8QE27"/>
<evidence type="ECO:0000256" key="1">
    <source>
        <dbReference type="ARBA" id="ARBA00004141"/>
    </source>
</evidence>
<keyword evidence="5 6" id="KW-0472">Membrane</keyword>
<keyword evidence="3 6" id="KW-0812">Transmembrane</keyword>
<dbReference type="PANTHER" id="PTHR11266:SF80">
    <property type="entry name" value="PEROXISOMAL MEMBRANE PROTEIN 2"/>
    <property type="match status" value="1"/>
</dbReference>
<sequence length="210" mass="23278">MPSPIVDATLQATALSAASNLCAQFIDAYQHQRAFRLDLSQLFRFLVLTLLTAPPNFIWQQFLERKLPAYPSDARAQNKKPPRDVELKALEEATAGNNPSSGRDGGPSAAPRFSLRNTLAKWFIDCITVGAVMNTVAFLALMGLLKGQHRSQIWHNIKTETVPIIVAGYKIWPIASIVSFSFVPVRRRIVFLSVVGLIWGIYMSLVAARV</sequence>
<feature type="transmembrane region" description="Helical" evidence="6">
    <location>
        <begin position="122"/>
        <end position="141"/>
    </location>
</feature>
<dbReference type="EMBL" id="CP086355">
    <property type="protein sequence ID" value="UNI17032.1"/>
    <property type="molecule type" value="Genomic_DNA"/>
</dbReference>
<comment type="similarity">
    <text evidence="2 6">Belongs to the peroxisomal membrane protein PXMP2/4 family.</text>
</comment>
<organism evidence="7 8">
    <name type="scientific">Purpureocillium takamizusanense</name>
    <dbReference type="NCBI Taxonomy" id="2060973"/>
    <lineage>
        <taxon>Eukaryota</taxon>
        <taxon>Fungi</taxon>
        <taxon>Dikarya</taxon>
        <taxon>Ascomycota</taxon>
        <taxon>Pezizomycotina</taxon>
        <taxon>Sordariomycetes</taxon>
        <taxon>Hypocreomycetidae</taxon>
        <taxon>Hypocreales</taxon>
        <taxon>Ophiocordycipitaceae</taxon>
        <taxon>Purpureocillium</taxon>
    </lineage>
</organism>
<feature type="transmembrane region" description="Helical" evidence="6">
    <location>
        <begin position="162"/>
        <end position="183"/>
    </location>
</feature>
<evidence type="ECO:0000256" key="5">
    <source>
        <dbReference type="ARBA" id="ARBA00023136"/>
    </source>
</evidence>
<evidence type="ECO:0000313" key="8">
    <source>
        <dbReference type="Proteomes" id="UP000829364"/>
    </source>
</evidence>
<dbReference type="Proteomes" id="UP000829364">
    <property type="component" value="Chromosome 2"/>
</dbReference>
<gene>
    <name evidence="7" type="ORF">JDV02_003411</name>
</gene>
<evidence type="ECO:0000256" key="4">
    <source>
        <dbReference type="ARBA" id="ARBA00022989"/>
    </source>
</evidence>
<dbReference type="KEGG" id="ptkz:JDV02_003411"/>
<accession>A0A9Q8QE27</accession>
<evidence type="ECO:0000313" key="7">
    <source>
        <dbReference type="EMBL" id="UNI17032.1"/>
    </source>
</evidence>
<dbReference type="PANTHER" id="PTHR11266">
    <property type="entry name" value="PEROXISOMAL MEMBRANE PROTEIN 2, PXMP2 MPV17"/>
    <property type="match status" value="1"/>
</dbReference>
<dbReference type="GeneID" id="72065370"/>
<dbReference type="Pfam" id="PF04117">
    <property type="entry name" value="Mpv17_PMP22"/>
    <property type="match status" value="1"/>
</dbReference>
<evidence type="ECO:0000256" key="6">
    <source>
        <dbReference type="RuleBase" id="RU363053"/>
    </source>
</evidence>
<feature type="transmembrane region" description="Helical" evidence="6">
    <location>
        <begin position="189"/>
        <end position="208"/>
    </location>
</feature>
<reference evidence="7" key="1">
    <citation type="submission" date="2021-11" db="EMBL/GenBank/DDBJ databases">
        <title>Purpureocillium_takamizusanense_genome.</title>
        <authorList>
            <person name="Nguyen N.-H."/>
        </authorList>
    </citation>
    <scope>NUCLEOTIDE SEQUENCE</scope>
    <source>
        <strain evidence="7">PT3</strain>
    </source>
</reference>
<dbReference type="RefSeq" id="XP_047840513.1">
    <property type="nucleotide sequence ID" value="XM_047984539.1"/>
</dbReference>
<protein>
    <submittedName>
        <fullName evidence="7">Uncharacterized protein</fullName>
    </submittedName>
</protein>